<evidence type="ECO:0000256" key="2">
    <source>
        <dbReference type="SAM" id="MobiDB-lite"/>
    </source>
</evidence>
<feature type="region of interest" description="Disordered" evidence="2">
    <location>
        <begin position="1282"/>
        <end position="1309"/>
    </location>
</feature>
<evidence type="ECO:0000256" key="1">
    <source>
        <dbReference type="ARBA" id="ARBA00022737"/>
    </source>
</evidence>
<dbReference type="PANTHER" id="PTHR32305">
    <property type="match status" value="1"/>
</dbReference>
<dbReference type="InterPro" id="IPR050708">
    <property type="entry name" value="T6SS_VgrG/RHS"/>
</dbReference>
<keyword evidence="7" id="KW-1185">Reference proteome</keyword>
<organism evidence="6 7">
    <name type="scientific">Halothiobacillus neapolitanus (strain ATCC 23641 / DSM 15147 / CIP 104769 / NCIMB 8539 / c2)</name>
    <name type="common">Thiobacillus neapolitanus</name>
    <dbReference type="NCBI Taxonomy" id="555778"/>
    <lineage>
        <taxon>Bacteria</taxon>
        <taxon>Pseudomonadati</taxon>
        <taxon>Pseudomonadota</taxon>
        <taxon>Gammaproteobacteria</taxon>
        <taxon>Chromatiales</taxon>
        <taxon>Halothiobacillaceae</taxon>
        <taxon>Halothiobacillus</taxon>
    </lineage>
</organism>
<dbReference type="NCBIfam" id="TIGR03696">
    <property type="entry name" value="Rhs_assc_core"/>
    <property type="match status" value="1"/>
</dbReference>
<dbReference type="EMBL" id="CP001801">
    <property type="protein sequence ID" value="ACX96924.1"/>
    <property type="molecule type" value="Genomic_DNA"/>
</dbReference>
<dbReference type="InterPro" id="IPR006530">
    <property type="entry name" value="YD"/>
</dbReference>
<dbReference type="KEGG" id="hna:Hneap_2107"/>
<evidence type="ECO:0000256" key="3">
    <source>
        <dbReference type="SAM" id="SignalP"/>
    </source>
</evidence>
<keyword evidence="3" id="KW-0732">Signal</keyword>
<proteinExistence type="predicted"/>
<protein>
    <submittedName>
        <fullName evidence="6">YD repeat protein</fullName>
    </submittedName>
</protein>
<dbReference type="GO" id="GO:0016020">
    <property type="term" value="C:membrane"/>
    <property type="evidence" value="ECO:0007669"/>
    <property type="project" value="InterPro"/>
</dbReference>
<feature type="compositionally biased region" description="Polar residues" evidence="2">
    <location>
        <begin position="1298"/>
        <end position="1309"/>
    </location>
</feature>
<dbReference type="OrthoDB" id="9816400at2"/>
<dbReference type="STRING" id="555778.Hneap_2107"/>
<dbReference type="CDD" id="cd02259">
    <property type="entry name" value="Peptidase_C39_like"/>
    <property type="match status" value="1"/>
</dbReference>
<evidence type="ECO:0000259" key="5">
    <source>
        <dbReference type="Pfam" id="PF25023"/>
    </source>
</evidence>
<feature type="region of interest" description="Disordered" evidence="2">
    <location>
        <begin position="1640"/>
        <end position="1681"/>
    </location>
</feature>
<dbReference type="InterPro" id="IPR005074">
    <property type="entry name" value="Peptidase_C39"/>
</dbReference>
<name>D0KW21_HALNC</name>
<dbReference type="Pfam" id="PF03412">
    <property type="entry name" value="Peptidase_C39"/>
    <property type="match status" value="1"/>
</dbReference>
<feature type="compositionally biased region" description="Low complexity" evidence="2">
    <location>
        <begin position="1661"/>
        <end position="1681"/>
    </location>
</feature>
<feature type="signal peptide" evidence="3">
    <location>
        <begin position="1"/>
        <end position="27"/>
    </location>
</feature>
<feature type="chain" id="PRO_5003009534" evidence="3">
    <location>
        <begin position="28"/>
        <end position="1681"/>
    </location>
</feature>
<evidence type="ECO:0000313" key="7">
    <source>
        <dbReference type="Proteomes" id="UP000009102"/>
    </source>
</evidence>
<dbReference type="InterPro" id="IPR056823">
    <property type="entry name" value="TEN-like_YD-shell"/>
</dbReference>
<dbReference type="RefSeq" id="WP_012824956.1">
    <property type="nucleotide sequence ID" value="NC_013422.1"/>
</dbReference>
<dbReference type="GO" id="GO:0006508">
    <property type="term" value="P:proteolysis"/>
    <property type="evidence" value="ECO:0007669"/>
    <property type="project" value="InterPro"/>
</dbReference>
<dbReference type="Gene3D" id="2.180.10.10">
    <property type="entry name" value="RHS repeat-associated core"/>
    <property type="match status" value="4"/>
</dbReference>
<sequence>MNGFNRRFLAACTAALIAMGWSGLSHATHVSALTAPIAWTKGQQVLPTRDFGVFQTPLVPFGASSAAETHDLRVAIASYRAAADAANTKALDHFLHQYPNSVWRIALLTNEGLAYEQAGLFSQAITRLDAAWQLRAGAKTEPQRALIEQNYGALLHLHTVFGHEKAVQVLLQEGKGLVLSGAAQANKTQAEEGLWRMQHEPGKARLCGLVALDQLLAIEGHDQSVGRFKRVRAGEAGLSLARLDTLANQAGLPSRVVYRHGEEPIPVPAIAHWKVGHYATIVGEAGGRYHIKDAAQGRDYWMTPEAVRAESSGYFLIPTKASAQPQANQPILAQTMGSPWRRVALSEAGRIFGAGITPGNNPDDTSNDDPDVAGCGACGSSGMAQYSVKAMLVSLSLHDTPVGYAPPKGPAVPFTIVYSQREANQPANFTFGNLGQKWISNWFAYVQDDPTSPGNSVTIALRGGGTRHYAGFNATTGAFSPEERTAAQLVKVSDSPVTYERRMPDGSKEVYGASDNSTYFPRRIFLTQVVDPAGNAVTLDYDSQMRLTTLTDALGQKTTLTYSNAQYPLQVTEITDPFGRAASIAYDSSGRLIDITDVLGMHSQFTYDGGTFITAMTTPYGTTQFASGDSGTTRWLEITDPQGRKERVEFRHNAPGIPFSDSPVPQGINTFNAYINSRDTFFWDKTAMEHAPGDYTQAHIYHWLHNAAQPYYGLTAGVLESVKSPLEHRIWFSYPNQSPGVTGGFDKPSAIARVLADGSTQLTRISYNPKGNVTQTVDPLGRTVNLIYATNGVDVVEVTRNTLAGADILARLTYNAQHEPLTYTDAAGQTTTYAYNGAGQRTSMTDPLGQVTTYVYDANGYLQKVVNADGKTRNSYTYDGFGRVASSTDSEGHTLRYSYDALNRLTTVTYPDGTSRTVTWGKLDPVATTDREGRTTTYAYDSVRDLISKTDPMNQVTQYGYYANGKLESLTDPNGNTSTWARDIEGRVTGKTYPDGSQTGYTYDITGRVIERSDALGQNTAYSYALDDRLIGISYSNALQPTAAVQLGYDASYPRLTTRTDGQGTTTYGYYPAGVLGAGQLASEQGQNSHDSLQYTYNALGLLASQTVDGATERYQYDALSRQTGDSNALGDFTTAYLGETSQPVSQTISRNGQPVPYQIQYQYENNQSDRRLKAILNDIINQGRLQPVAGFTFTTSPENLILSRAENQNEDTDAHHKHDFGRHWGLPDWMFGWADRHDTDCRDHGHGFGFGHDRHGCTSDQGGQQALQYQYDDALRLIAAEDGSPRDNRGHKGGKSGSRNGNTGSNAESYQYDAASNLTDITIGKTSIALTINALNQIVTAGSTAYRYDANGNLLDDGINTYTWDAADRLVTITNQQTGHTSQFAYDGLSRRISVTETDSGGTPETTHYLWCGTRICEARDSSDTVLARYYAQGERHGSTIAYYAQDQVGSVVATVDPQGQITSRLKYDSYGNIIQSSGTLPDYRYAELYAHPQSSLYLATYRAYDPKIGRWLSRDPIRETGGINLYAYVTSNPVINIDPKGLDIWIEGPSGPEPSFHQSVNVGNMNGYYDSYSFGMDGQGIEGKVYRDHDPGGQIENYKRTTSEQDRIFKSEMDKKLGNTGIYGWDDICRSWSQRQFKNAPGIPSQSPVRKVSPHWNVSPSSSRSTTGPSSSSGTWTSK</sequence>
<dbReference type="Gene3D" id="3.90.70.10">
    <property type="entry name" value="Cysteine proteinases"/>
    <property type="match status" value="1"/>
</dbReference>
<dbReference type="Pfam" id="PF25023">
    <property type="entry name" value="TEN_YD-shell"/>
    <property type="match status" value="1"/>
</dbReference>
<evidence type="ECO:0000313" key="6">
    <source>
        <dbReference type="EMBL" id="ACX96924.1"/>
    </source>
</evidence>
<reference evidence="6 7" key="1">
    <citation type="submission" date="2009-10" db="EMBL/GenBank/DDBJ databases">
        <title>Complete sequence of Halothiobacillus neapolitanus c2.</title>
        <authorList>
            <consortium name="US DOE Joint Genome Institute"/>
            <person name="Lucas S."/>
            <person name="Copeland A."/>
            <person name="Lapidus A."/>
            <person name="Glavina del Rio T."/>
            <person name="Tice H."/>
            <person name="Bruce D."/>
            <person name="Goodwin L."/>
            <person name="Pitluck S."/>
            <person name="Davenport K."/>
            <person name="Brettin T."/>
            <person name="Detter J.C."/>
            <person name="Han C."/>
            <person name="Tapia R."/>
            <person name="Larimer F."/>
            <person name="Land M."/>
            <person name="Hauser L."/>
            <person name="Kyrpides N."/>
            <person name="Mikhailova N."/>
            <person name="Kerfeld C."/>
            <person name="Cannon G."/>
            <person name="Heinhort S."/>
        </authorList>
    </citation>
    <scope>NUCLEOTIDE SEQUENCE [LARGE SCALE GENOMIC DNA]</scope>
    <source>
        <strain evidence="7">ATCC 23641 / c2</strain>
    </source>
</reference>
<gene>
    <name evidence="6" type="ordered locus">Hneap_2107</name>
</gene>
<feature type="domain" description="Teneurin-like YD-shell" evidence="5">
    <location>
        <begin position="1304"/>
        <end position="1536"/>
    </location>
</feature>
<dbReference type="InterPro" id="IPR031325">
    <property type="entry name" value="RHS_repeat"/>
</dbReference>
<dbReference type="HOGENOM" id="CLU_003813_0_0_6"/>
<dbReference type="GO" id="GO:0008233">
    <property type="term" value="F:peptidase activity"/>
    <property type="evidence" value="ECO:0007669"/>
    <property type="project" value="InterPro"/>
</dbReference>
<keyword evidence="1" id="KW-0677">Repeat</keyword>
<dbReference type="eggNOG" id="COG3209">
    <property type="taxonomic scope" value="Bacteria"/>
</dbReference>
<dbReference type="GO" id="GO:0005524">
    <property type="term" value="F:ATP binding"/>
    <property type="evidence" value="ECO:0007669"/>
    <property type="project" value="InterPro"/>
</dbReference>
<dbReference type="Proteomes" id="UP000009102">
    <property type="component" value="Chromosome"/>
</dbReference>
<evidence type="ECO:0000259" key="4">
    <source>
        <dbReference type="Pfam" id="PF03412"/>
    </source>
</evidence>
<dbReference type="Pfam" id="PF05593">
    <property type="entry name" value="RHS_repeat"/>
    <property type="match status" value="5"/>
</dbReference>
<dbReference type="InterPro" id="IPR022385">
    <property type="entry name" value="Rhs_assc_core"/>
</dbReference>
<feature type="domain" description="Peptidase C39" evidence="4">
    <location>
        <begin position="207"/>
        <end position="321"/>
    </location>
</feature>
<dbReference type="NCBIfam" id="TIGR01643">
    <property type="entry name" value="YD_repeat_2x"/>
    <property type="match status" value="8"/>
</dbReference>
<dbReference type="PANTHER" id="PTHR32305:SF15">
    <property type="entry name" value="PROTEIN RHSA-RELATED"/>
    <property type="match status" value="1"/>
</dbReference>
<accession>D0KW21</accession>